<dbReference type="AlphaFoldDB" id="X1T510"/>
<evidence type="ECO:0000313" key="1">
    <source>
        <dbReference type="EMBL" id="GAJ00329.1"/>
    </source>
</evidence>
<proteinExistence type="predicted"/>
<gene>
    <name evidence="1" type="ORF">S12H4_37568</name>
</gene>
<accession>X1T510</accession>
<sequence length="76" mass="8502">MKRKIKVAPDAPHRAYIPNEIADEGFTGDLDAYANAKTVTLVHPDASLEEVERSLEIVLQDIRLRMGKVGEELKVE</sequence>
<reference evidence="1" key="1">
    <citation type="journal article" date="2014" name="Front. Microbiol.">
        <title>High frequency of phylogenetically diverse reductive dehalogenase-homologous genes in deep subseafloor sedimentary metagenomes.</title>
        <authorList>
            <person name="Kawai M."/>
            <person name="Futagami T."/>
            <person name="Toyoda A."/>
            <person name="Takaki Y."/>
            <person name="Nishi S."/>
            <person name="Hori S."/>
            <person name="Arai W."/>
            <person name="Tsubouchi T."/>
            <person name="Morono Y."/>
            <person name="Uchiyama I."/>
            <person name="Ito T."/>
            <person name="Fujiyama A."/>
            <person name="Inagaki F."/>
            <person name="Takami H."/>
        </authorList>
    </citation>
    <scope>NUCLEOTIDE SEQUENCE</scope>
    <source>
        <strain evidence="1">Expedition CK06-06</strain>
    </source>
</reference>
<organism evidence="1">
    <name type="scientific">marine sediment metagenome</name>
    <dbReference type="NCBI Taxonomy" id="412755"/>
    <lineage>
        <taxon>unclassified sequences</taxon>
        <taxon>metagenomes</taxon>
        <taxon>ecological metagenomes</taxon>
    </lineage>
</organism>
<protein>
    <submittedName>
        <fullName evidence="1">Uncharacterized protein</fullName>
    </submittedName>
</protein>
<name>X1T510_9ZZZZ</name>
<comment type="caution">
    <text evidence="1">The sequence shown here is derived from an EMBL/GenBank/DDBJ whole genome shotgun (WGS) entry which is preliminary data.</text>
</comment>
<dbReference type="EMBL" id="BARW01022527">
    <property type="protein sequence ID" value="GAJ00329.1"/>
    <property type="molecule type" value="Genomic_DNA"/>
</dbReference>